<dbReference type="InterPro" id="IPR029063">
    <property type="entry name" value="SAM-dependent_MTases_sf"/>
</dbReference>
<dbReference type="Pfam" id="PF13578">
    <property type="entry name" value="Methyltransf_24"/>
    <property type="match status" value="1"/>
</dbReference>
<gene>
    <name evidence="1" type="ORF">GGD69_006675</name>
</gene>
<name>A0AAW3V8W6_9BURK</name>
<organism evidence="1 2">
    <name type="scientific">Paraburkholderia fungorum</name>
    <dbReference type="NCBI Taxonomy" id="134537"/>
    <lineage>
        <taxon>Bacteria</taxon>
        <taxon>Pseudomonadati</taxon>
        <taxon>Pseudomonadota</taxon>
        <taxon>Betaproteobacteria</taxon>
        <taxon>Burkholderiales</taxon>
        <taxon>Burkholderiaceae</taxon>
        <taxon>Paraburkholderia</taxon>
    </lineage>
</organism>
<dbReference type="SUPFAM" id="SSF53335">
    <property type="entry name" value="S-adenosyl-L-methionine-dependent methyltransferases"/>
    <property type="match status" value="1"/>
</dbReference>
<dbReference type="AlphaFoldDB" id="A0AAW3V8W6"/>
<sequence length="317" mass="36453">MAGSNDLDSLIEQFPEVKELAAERDRYRAELRTYVPHIAALGDIPPGHFYSPIPSLDDVRREEAKLFDTSHRTMPGVELREREQLALLAQFAERFYADMPFQADKVENLRFYFENPMFSYGDAISLYSMIRHLKPSRIVEVGSGFSSAVALDTNDLFFDGQIQTTFIEPYNERLLSLINQQDKGKSKIIEARVQDVDLSVFSTLKENDILFVDSTHVGKIGSDVNRLFFEILPSLANGVYVHFHDIFLPFEYPKQWIYDGLAWNEAYMLRAFLQYNESFEVVLMNAFMGTFHGAFLSEKMPLFMKNTGGSMWIKKVA</sequence>
<reference evidence="1 2" key="1">
    <citation type="submission" date="2020-08" db="EMBL/GenBank/DDBJ databases">
        <title>Genomic Encyclopedia of Type Strains, Phase IV (KMG-V): Genome sequencing to study the core and pangenomes of soil and plant-associated prokaryotes.</title>
        <authorList>
            <person name="Whitman W."/>
        </authorList>
    </citation>
    <scope>NUCLEOTIDE SEQUENCE [LARGE SCALE GENOMIC DNA]</scope>
    <source>
        <strain evidence="1 2">SEMIA 4013</strain>
    </source>
</reference>
<dbReference type="RefSeq" id="WP_183801803.1">
    <property type="nucleotide sequence ID" value="NZ_JACIII010000015.1"/>
</dbReference>
<evidence type="ECO:0000313" key="2">
    <source>
        <dbReference type="Proteomes" id="UP000518681"/>
    </source>
</evidence>
<evidence type="ECO:0000313" key="1">
    <source>
        <dbReference type="EMBL" id="MBB6205780.1"/>
    </source>
</evidence>
<dbReference type="Proteomes" id="UP000518681">
    <property type="component" value="Unassembled WGS sequence"/>
</dbReference>
<evidence type="ECO:0008006" key="3">
    <source>
        <dbReference type="Google" id="ProtNLM"/>
    </source>
</evidence>
<protein>
    <recommendedName>
        <fullName evidence="3">Class I SAM-dependent methyltransferase</fullName>
    </recommendedName>
</protein>
<proteinExistence type="predicted"/>
<dbReference type="Gene3D" id="3.40.50.150">
    <property type="entry name" value="Vaccinia Virus protein VP39"/>
    <property type="match status" value="1"/>
</dbReference>
<dbReference type="EMBL" id="JACIIK010000014">
    <property type="protein sequence ID" value="MBB6205780.1"/>
    <property type="molecule type" value="Genomic_DNA"/>
</dbReference>
<accession>A0AAW3V8W6</accession>
<comment type="caution">
    <text evidence="1">The sequence shown here is derived from an EMBL/GenBank/DDBJ whole genome shotgun (WGS) entry which is preliminary data.</text>
</comment>